<evidence type="ECO:0000256" key="7">
    <source>
        <dbReference type="SAM" id="Phobius"/>
    </source>
</evidence>
<evidence type="ECO:0000256" key="6">
    <source>
        <dbReference type="SAM" id="MobiDB-lite"/>
    </source>
</evidence>
<evidence type="ECO:0000256" key="3">
    <source>
        <dbReference type="ARBA" id="ARBA00022630"/>
    </source>
</evidence>
<evidence type="ECO:0000259" key="8">
    <source>
        <dbReference type="SMART" id="SM00900"/>
    </source>
</evidence>
<keyword evidence="3" id="KW-0285">Flavoprotein</keyword>
<dbReference type="InterPro" id="IPR010209">
    <property type="entry name" value="Ion_transpt_RnfG/RsxG"/>
</dbReference>
<keyword evidence="7" id="KW-0472">Membrane</keyword>
<feature type="domain" description="FMN-binding" evidence="8">
    <location>
        <begin position="90"/>
        <end position="168"/>
    </location>
</feature>
<feature type="domain" description="FMN-binding" evidence="8">
    <location>
        <begin position="260"/>
        <end position="337"/>
    </location>
</feature>
<evidence type="ECO:0000313" key="9">
    <source>
        <dbReference type="EMBL" id="MBC5628346.1"/>
    </source>
</evidence>
<evidence type="ECO:0000313" key="10">
    <source>
        <dbReference type="Proteomes" id="UP000596929"/>
    </source>
</evidence>
<organism evidence="9 10">
    <name type="scientific">Clostridium hominis</name>
    <dbReference type="NCBI Taxonomy" id="2763036"/>
    <lineage>
        <taxon>Bacteria</taxon>
        <taxon>Bacillati</taxon>
        <taxon>Bacillota</taxon>
        <taxon>Clostridia</taxon>
        <taxon>Eubacteriales</taxon>
        <taxon>Clostridiaceae</taxon>
        <taxon>Clostridium</taxon>
    </lineage>
</organism>
<evidence type="ECO:0000256" key="5">
    <source>
        <dbReference type="ARBA" id="ARBA00022982"/>
    </source>
</evidence>
<dbReference type="InterPro" id="IPR007329">
    <property type="entry name" value="FMN-bd"/>
</dbReference>
<name>A0ABR7DAC0_9CLOT</name>
<dbReference type="Proteomes" id="UP000596929">
    <property type="component" value="Unassembled WGS sequence"/>
</dbReference>
<sequence length="342" mass="34372">MSKQSSILRPTLVLGLITLVVSALLVLTYNITGVGVAGPAISDEMLAMAAEILPGGDGFEDAGVGSSATVPAVIKTSNDAGYVINAIGKGYGGDMSVLIGLDNDGKITGVKVYEMAETPGIGTKVTEDAAFLATFIGKDSVDGSDAVSGATFSSKGLNEAITNAFDAFNTIKSGGKLEGGSDAASTPADDKPVAEEKPAAPAQEFKAASAVTVDDVNAVAAEVLAEGDSFEEVSVEADNVKFVLKAANGAGYVVNANGEGFEDTISVVVGFDADKNITGVKVLGISDTPGLGTQVADAAYLEQFVGKAEIAEDIIVSGASFSSKGLNDAVRAAIEAMKGVDA</sequence>
<dbReference type="RefSeq" id="WP_186859498.1">
    <property type="nucleotide sequence ID" value="NZ_JACOOO010000007.1"/>
</dbReference>
<feature type="compositionally biased region" description="Basic and acidic residues" evidence="6">
    <location>
        <begin position="188"/>
        <end position="198"/>
    </location>
</feature>
<accession>A0ABR7DAC0</accession>
<reference evidence="9 10" key="1">
    <citation type="submission" date="2020-08" db="EMBL/GenBank/DDBJ databases">
        <title>Genome public.</title>
        <authorList>
            <person name="Liu C."/>
            <person name="Sun Q."/>
        </authorList>
    </citation>
    <scope>NUCLEOTIDE SEQUENCE [LARGE SCALE GENOMIC DNA]</scope>
    <source>
        <strain evidence="9 10">NSJ-6</strain>
    </source>
</reference>
<dbReference type="EMBL" id="JACOOO010000007">
    <property type="protein sequence ID" value="MBC5628346.1"/>
    <property type="molecule type" value="Genomic_DNA"/>
</dbReference>
<comment type="caution">
    <text evidence="9">The sequence shown here is derived from an EMBL/GenBank/DDBJ whole genome shotgun (WGS) entry which is preliminary data.</text>
</comment>
<keyword evidence="7" id="KW-0812">Transmembrane</keyword>
<proteinExistence type="predicted"/>
<dbReference type="PANTHER" id="PTHR36118">
    <property type="entry name" value="ION-TRANSLOCATING OXIDOREDUCTASE COMPLEX SUBUNIT G"/>
    <property type="match status" value="1"/>
</dbReference>
<dbReference type="SMART" id="SM00900">
    <property type="entry name" value="FMN_bind"/>
    <property type="match status" value="2"/>
</dbReference>
<gene>
    <name evidence="9" type="ORF">H8S20_05495</name>
</gene>
<dbReference type="Pfam" id="PF04205">
    <property type="entry name" value="FMN_bind"/>
    <property type="match status" value="2"/>
</dbReference>
<keyword evidence="2" id="KW-0597">Phosphoprotein</keyword>
<keyword evidence="1" id="KW-0813">Transport</keyword>
<protein>
    <submittedName>
        <fullName evidence="9">FMN-binding protein</fullName>
    </submittedName>
</protein>
<feature type="region of interest" description="Disordered" evidence="6">
    <location>
        <begin position="176"/>
        <end position="201"/>
    </location>
</feature>
<keyword evidence="5" id="KW-0249">Electron transport</keyword>
<dbReference type="PANTHER" id="PTHR36118:SF1">
    <property type="entry name" value="ION-TRANSLOCATING OXIDOREDUCTASE COMPLEX SUBUNIT G"/>
    <property type="match status" value="1"/>
</dbReference>
<feature type="transmembrane region" description="Helical" evidence="7">
    <location>
        <begin position="12"/>
        <end position="31"/>
    </location>
</feature>
<keyword evidence="4" id="KW-0288">FMN</keyword>
<keyword evidence="10" id="KW-1185">Reference proteome</keyword>
<evidence type="ECO:0000256" key="4">
    <source>
        <dbReference type="ARBA" id="ARBA00022643"/>
    </source>
</evidence>
<evidence type="ECO:0000256" key="1">
    <source>
        <dbReference type="ARBA" id="ARBA00022448"/>
    </source>
</evidence>
<keyword evidence="7" id="KW-1133">Transmembrane helix</keyword>
<evidence type="ECO:0000256" key="2">
    <source>
        <dbReference type="ARBA" id="ARBA00022553"/>
    </source>
</evidence>